<dbReference type="PATRIC" id="fig|33050.5.peg.386"/>
<accession>A0A0N9UTG6</accession>
<dbReference type="Proteomes" id="UP000058074">
    <property type="component" value="Chromosome"/>
</dbReference>
<keyword evidence="2" id="KW-0479">Metal-binding</keyword>
<comment type="similarity">
    <text evidence="1">Belongs to the Gfa family.</text>
</comment>
<keyword evidence="4" id="KW-0456">Lyase</keyword>
<dbReference type="RefSeq" id="WP_054586655.1">
    <property type="nucleotide sequence ID" value="NZ_CP012700.1"/>
</dbReference>
<feature type="domain" description="CENP-V/GFA" evidence="6">
    <location>
        <begin position="5"/>
        <end position="119"/>
    </location>
</feature>
<evidence type="ECO:0000256" key="5">
    <source>
        <dbReference type="SAM" id="MobiDB-lite"/>
    </source>
</evidence>
<dbReference type="Pfam" id="PF04828">
    <property type="entry name" value="GFA"/>
    <property type="match status" value="1"/>
</dbReference>
<dbReference type="InterPro" id="IPR011057">
    <property type="entry name" value="Mss4-like_sf"/>
</dbReference>
<dbReference type="InterPro" id="IPR006913">
    <property type="entry name" value="CENP-V/GFA"/>
</dbReference>
<evidence type="ECO:0000256" key="3">
    <source>
        <dbReference type="ARBA" id="ARBA00022833"/>
    </source>
</evidence>
<reference evidence="7 8" key="1">
    <citation type="journal article" date="2015" name="Genome Announc.">
        <title>Complete Genome Sequence of Polypropylene Glycol- and Polyethylene Glycol-Degrading Sphingopyxis macrogoltabida Strain EY-1.</title>
        <authorList>
            <person name="Ohtsubo Y."/>
            <person name="Nagata Y."/>
            <person name="Numata M."/>
            <person name="Tsuchikane K."/>
            <person name="Hosoyama A."/>
            <person name="Yamazoe A."/>
            <person name="Tsuda M."/>
            <person name="Fujita N."/>
            <person name="Kawai F."/>
        </authorList>
    </citation>
    <scope>NUCLEOTIDE SEQUENCE [LARGE SCALE GENOMIC DNA]</scope>
    <source>
        <strain evidence="7 8">EY-1</strain>
    </source>
</reference>
<evidence type="ECO:0000256" key="2">
    <source>
        <dbReference type="ARBA" id="ARBA00022723"/>
    </source>
</evidence>
<proteinExistence type="inferred from homology"/>
<organism evidence="7 8">
    <name type="scientific">Sphingopyxis macrogoltabida</name>
    <name type="common">Sphingomonas macrogoltabidus</name>
    <dbReference type="NCBI Taxonomy" id="33050"/>
    <lineage>
        <taxon>Bacteria</taxon>
        <taxon>Pseudomonadati</taxon>
        <taxon>Pseudomonadota</taxon>
        <taxon>Alphaproteobacteria</taxon>
        <taxon>Sphingomonadales</taxon>
        <taxon>Sphingomonadaceae</taxon>
        <taxon>Sphingopyxis</taxon>
    </lineage>
</organism>
<dbReference type="OrthoDB" id="7186766at2"/>
<evidence type="ECO:0000313" key="8">
    <source>
        <dbReference type="Proteomes" id="UP000058074"/>
    </source>
</evidence>
<protein>
    <submittedName>
        <fullName evidence="7">Aldehyde-activating protein</fullName>
    </submittedName>
</protein>
<feature type="region of interest" description="Disordered" evidence="5">
    <location>
        <begin position="121"/>
        <end position="147"/>
    </location>
</feature>
<dbReference type="EMBL" id="CP012700">
    <property type="protein sequence ID" value="ALH79162.1"/>
    <property type="molecule type" value="Genomic_DNA"/>
</dbReference>
<dbReference type="PANTHER" id="PTHR33337">
    <property type="entry name" value="GFA DOMAIN-CONTAINING PROTEIN"/>
    <property type="match status" value="1"/>
</dbReference>
<sequence length="147" mass="16056">MSDALTGGCQCGATRFSATHADRDAYWCHCRMCQQALGNVAAAFWNVAKEVVQWTGRERATYMSSPFGRRGFCGECGTPLSFDYPDSPNIDLTVGALDDPAAVRLASHFGVESRVHGWTAGEGLPEMRSEDHAPLQDRWARARGEGE</sequence>
<dbReference type="SUPFAM" id="SSF51316">
    <property type="entry name" value="Mss4-like"/>
    <property type="match status" value="1"/>
</dbReference>
<evidence type="ECO:0000256" key="4">
    <source>
        <dbReference type="ARBA" id="ARBA00023239"/>
    </source>
</evidence>
<dbReference type="KEGG" id="smag:AN936_01850"/>
<dbReference type="Gene3D" id="3.90.1590.10">
    <property type="entry name" value="glutathione-dependent formaldehyde- activating enzyme (gfa)"/>
    <property type="match status" value="1"/>
</dbReference>
<dbReference type="AlphaFoldDB" id="A0A0N9UTG6"/>
<feature type="compositionally biased region" description="Basic and acidic residues" evidence="5">
    <location>
        <begin position="125"/>
        <end position="147"/>
    </location>
</feature>
<name>A0A0N9UTG6_SPHMC</name>
<dbReference type="PANTHER" id="PTHR33337:SF40">
    <property type="entry name" value="CENP-V_GFA DOMAIN-CONTAINING PROTEIN-RELATED"/>
    <property type="match status" value="1"/>
</dbReference>
<evidence type="ECO:0000256" key="1">
    <source>
        <dbReference type="ARBA" id="ARBA00005495"/>
    </source>
</evidence>
<evidence type="ECO:0000259" key="6">
    <source>
        <dbReference type="PROSITE" id="PS51891"/>
    </source>
</evidence>
<dbReference type="PROSITE" id="PS51891">
    <property type="entry name" value="CENP_V_GFA"/>
    <property type="match status" value="1"/>
</dbReference>
<dbReference type="GO" id="GO:0016846">
    <property type="term" value="F:carbon-sulfur lyase activity"/>
    <property type="evidence" value="ECO:0007669"/>
    <property type="project" value="InterPro"/>
</dbReference>
<dbReference type="GO" id="GO:0046872">
    <property type="term" value="F:metal ion binding"/>
    <property type="evidence" value="ECO:0007669"/>
    <property type="project" value="UniProtKB-KW"/>
</dbReference>
<evidence type="ECO:0000313" key="7">
    <source>
        <dbReference type="EMBL" id="ALH79162.1"/>
    </source>
</evidence>
<gene>
    <name evidence="7" type="ORF">AN936_01850</name>
</gene>
<keyword evidence="3" id="KW-0862">Zinc</keyword>